<reference evidence="7 8" key="1">
    <citation type="journal article" date="2012" name="Int. J. Syst. Evol. Microbiol.">
        <title>Vibrio caribbeanicus sp. nov., isolated from the marine sponge Scleritoderma cyanea.</title>
        <authorList>
            <person name="Hoffmann M."/>
            <person name="Monday S.R."/>
            <person name="Allard M.W."/>
            <person name="Strain E.A."/>
            <person name="Whittaker P."/>
            <person name="Naum M."/>
            <person name="McCarthy P.J."/>
            <person name="Lopez J.V."/>
            <person name="Fischer M."/>
            <person name="Brown E.W."/>
        </authorList>
    </citation>
    <scope>NUCLEOTIDE SEQUENCE [LARGE SCALE GENOMIC DNA]</scope>
    <source>
        <strain evidence="7 8">ATCC 700023</strain>
    </source>
</reference>
<gene>
    <name evidence="7" type="ORF">VII00023_22204</name>
</gene>
<evidence type="ECO:0000256" key="5">
    <source>
        <dbReference type="ARBA" id="ARBA00023049"/>
    </source>
</evidence>
<evidence type="ECO:0000256" key="2">
    <source>
        <dbReference type="ARBA" id="ARBA00022723"/>
    </source>
</evidence>
<keyword evidence="8" id="KW-1185">Reference proteome</keyword>
<evidence type="ECO:0000313" key="7">
    <source>
        <dbReference type="EMBL" id="EGU40157.1"/>
    </source>
</evidence>
<keyword evidence="4" id="KW-0862">Zinc</keyword>
<dbReference type="PIRSF" id="PIRSF028170">
    <property type="entry name" value="CHP02256"/>
    <property type="match status" value="1"/>
</dbReference>
<protein>
    <submittedName>
        <fullName evidence="7">Putative metal-dependent protease of the PAD1/JAB1 superfamily</fullName>
    </submittedName>
</protein>
<dbReference type="NCBIfam" id="TIGR02256">
    <property type="entry name" value="ICE_VC0181"/>
    <property type="match status" value="1"/>
</dbReference>
<sequence>MQYEELVFKDVDGNLVVIMKSAIELLQSHRQFDFESKEAGGVLIGERRGSHLVICDISEPGEGDTRHRFSINRKGPHHQAKVDVAFSLSNGTQQYIGEWHTHPEDIPSPSFTDKFSWLRYISSQKPMVVLIVGREQVWLAKKIGNRLFPMSLA</sequence>
<name>F9S238_9VIBR</name>
<organism evidence="7 8">
    <name type="scientific">Vibrio ichthyoenteri ATCC 700023</name>
    <dbReference type="NCBI Taxonomy" id="870968"/>
    <lineage>
        <taxon>Bacteria</taxon>
        <taxon>Pseudomonadati</taxon>
        <taxon>Pseudomonadota</taxon>
        <taxon>Gammaproteobacteria</taxon>
        <taxon>Vibrionales</taxon>
        <taxon>Vibrionaceae</taxon>
        <taxon>Vibrio</taxon>
    </lineage>
</organism>
<comment type="caution">
    <text evidence="7">The sequence shown here is derived from an EMBL/GenBank/DDBJ whole genome shotgun (WGS) entry which is preliminary data.</text>
</comment>
<feature type="domain" description="JAB" evidence="6">
    <location>
        <begin position="35"/>
        <end position="133"/>
    </location>
</feature>
<evidence type="ECO:0000256" key="3">
    <source>
        <dbReference type="ARBA" id="ARBA00022801"/>
    </source>
</evidence>
<dbReference type="EMBL" id="AFWF01000136">
    <property type="protein sequence ID" value="EGU40157.1"/>
    <property type="molecule type" value="Genomic_DNA"/>
</dbReference>
<proteinExistence type="predicted"/>
<keyword evidence="3" id="KW-0378">Hydrolase</keyword>
<evidence type="ECO:0000256" key="1">
    <source>
        <dbReference type="ARBA" id="ARBA00022670"/>
    </source>
</evidence>
<evidence type="ECO:0000259" key="6">
    <source>
        <dbReference type="Pfam" id="PF14464"/>
    </source>
</evidence>
<dbReference type="GO" id="GO:0046872">
    <property type="term" value="F:metal ion binding"/>
    <property type="evidence" value="ECO:0007669"/>
    <property type="project" value="UniProtKB-KW"/>
</dbReference>
<dbReference type="RefSeq" id="WP_006712151.1">
    <property type="nucleotide sequence ID" value="NZ_AFWF01000136.1"/>
</dbReference>
<dbReference type="InterPro" id="IPR028090">
    <property type="entry name" value="JAB_dom_prok"/>
</dbReference>
<dbReference type="Pfam" id="PF14464">
    <property type="entry name" value="Prok-JAB"/>
    <property type="match status" value="1"/>
</dbReference>
<dbReference type="InterPro" id="IPR011952">
    <property type="entry name" value="CAP3"/>
</dbReference>
<keyword evidence="2" id="KW-0479">Metal-binding</keyword>
<dbReference type="Gene3D" id="3.40.140.10">
    <property type="entry name" value="Cytidine Deaminase, domain 2"/>
    <property type="match status" value="1"/>
</dbReference>
<dbReference type="GO" id="GO:0006508">
    <property type="term" value="P:proteolysis"/>
    <property type="evidence" value="ECO:0007669"/>
    <property type="project" value="UniProtKB-KW"/>
</dbReference>
<dbReference type="SUPFAM" id="SSF102712">
    <property type="entry name" value="JAB1/MPN domain"/>
    <property type="match status" value="1"/>
</dbReference>
<evidence type="ECO:0000256" key="4">
    <source>
        <dbReference type="ARBA" id="ARBA00022833"/>
    </source>
</evidence>
<keyword evidence="5" id="KW-0482">Metalloprotease</keyword>
<dbReference type="GO" id="GO:0008237">
    <property type="term" value="F:metallopeptidase activity"/>
    <property type="evidence" value="ECO:0007669"/>
    <property type="project" value="UniProtKB-KW"/>
</dbReference>
<dbReference type="OrthoDB" id="5470925at2"/>
<keyword evidence="1 7" id="KW-0645">Protease</keyword>
<evidence type="ECO:0000313" key="8">
    <source>
        <dbReference type="Proteomes" id="UP000004605"/>
    </source>
</evidence>
<dbReference type="Proteomes" id="UP000004605">
    <property type="component" value="Unassembled WGS sequence"/>
</dbReference>
<accession>F9S238</accession>
<dbReference type="AlphaFoldDB" id="F9S238"/>